<keyword evidence="1" id="KW-0507">mRNA processing</keyword>
<dbReference type="GO" id="GO:0006397">
    <property type="term" value="P:mRNA processing"/>
    <property type="evidence" value="ECO:0007669"/>
    <property type="project" value="UniProtKB-KW"/>
</dbReference>
<organism evidence="5 6">
    <name type="scientific">Linnemannia schmuckeri</name>
    <dbReference type="NCBI Taxonomy" id="64567"/>
    <lineage>
        <taxon>Eukaryota</taxon>
        <taxon>Fungi</taxon>
        <taxon>Fungi incertae sedis</taxon>
        <taxon>Mucoromycota</taxon>
        <taxon>Mortierellomycotina</taxon>
        <taxon>Mortierellomycetes</taxon>
        <taxon>Mortierellales</taxon>
        <taxon>Mortierellaceae</taxon>
        <taxon>Linnemannia</taxon>
    </lineage>
</organism>
<sequence>MRQMPWAGDSNVLIDRFDGRALLDFLPSDPASVVDSGLRPDRDEDGIGNELRYERWHDLADKIRLRITEDQCLLDNEEEWNDLVARHHALIGKVSEKKRDNIAEGTAARPSFAFDYGTNAAQPDSAVGQAPEKELTALEQENIFDHLDDLTSRDRDSLDSLGKEFYIKDYYRVLRIAKEEEDERVNQLKVTAVNLERALAGKKPLKASEIEGLDVADKAVGVTGTEESDPIPHPYKEDDEPVRPTNHTKTKSPSKDKVEFIQEFKIGSPRQDVESRVEYDYYEMDTPASSLTPVKGAALRSSSATQSATASRNLSLPPSTQAGQGGIDVTKMSLAEKLKYRMRQGLEQSARTNELRQQAKDQGQTSQPKSQSRSKPKEAEQESQLKSS</sequence>
<gene>
    <name evidence="5" type="ORF">BG015_004205</name>
</gene>
<feature type="domain" description="Suppressor of white apricot N-terminal" evidence="4">
    <location>
        <begin position="2"/>
        <end position="120"/>
    </location>
</feature>
<accession>A0A9P5RG70</accession>
<keyword evidence="2" id="KW-0508">mRNA splicing</keyword>
<dbReference type="SMART" id="SM01141">
    <property type="entry name" value="DRY_EERY"/>
    <property type="match status" value="1"/>
</dbReference>
<feature type="region of interest" description="Disordered" evidence="3">
    <location>
        <begin position="222"/>
        <end position="257"/>
    </location>
</feature>
<evidence type="ECO:0000259" key="4">
    <source>
        <dbReference type="SMART" id="SM01141"/>
    </source>
</evidence>
<proteinExistence type="predicted"/>
<keyword evidence="6" id="KW-1185">Reference proteome</keyword>
<name>A0A9P5RG70_9FUNG</name>
<dbReference type="InterPro" id="IPR040397">
    <property type="entry name" value="SWAP"/>
</dbReference>
<evidence type="ECO:0000256" key="2">
    <source>
        <dbReference type="ARBA" id="ARBA00023187"/>
    </source>
</evidence>
<dbReference type="Pfam" id="PF09750">
    <property type="entry name" value="DRY_EERY"/>
    <property type="match status" value="1"/>
</dbReference>
<feature type="region of interest" description="Disordered" evidence="3">
    <location>
        <begin position="343"/>
        <end position="388"/>
    </location>
</feature>
<evidence type="ECO:0000313" key="6">
    <source>
        <dbReference type="Proteomes" id="UP000748756"/>
    </source>
</evidence>
<dbReference type="PANTHER" id="PTHR13161:SF4">
    <property type="entry name" value="CLK4-ASSOCIATING SERINE_ARGININE RICH PROTEIN"/>
    <property type="match status" value="1"/>
</dbReference>
<dbReference type="GO" id="GO:0008380">
    <property type="term" value="P:RNA splicing"/>
    <property type="evidence" value="ECO:0007669"/>
    <property type="project" value="UniProtKB-KW"/>
</dbReference>
<evidence type="ECO:0000256" key="1">
    <source>
        <dbReference type="ARBA" id="ARBA00022664"/>
    </source>
</evidence>
<dbReference type="EMBL" id="JAAAUQ010002001">
    <property type="protein sequence ID" value="KAF9129386.1"/>
    <property type="molecule type" value="Genomic_DNA"/>
</dbReference>
<dbReference type="PANTHER" id="PTHR13161">
    <property type="entry name" value="SPLICING FACTOR SUPPRESSOR OF WHITE APRICOT"/>
    <property type="match status" value="1"/>
</dbReference>
<comment type="caution">
    <text evidence="5">The sequence shown here is derived from an EMBL/GenBank/DDBJ whole genome shotgun (WGS) entry which is preliminary data.</text>
</comment>
<dbReference type="OrthoDB" id="10070965at2759"/>
<dbReference type="InterPro" id="IPR019147">
    <property type="entry name" value="SWAP_N_domain"/>
</dbReference>
<feature type="region of interest" description="Disordered" evidence="3">
    <location>
        <begin position="286"/>
        <end position="328"/>
    </location>
</feature>
<feature type="compositionally biased region" description="Low complexity" evidence="3">
    <location>
        <begin position="297"/>
        <end position="312"/>
    </location>
</feature>
<evidence type="ECO:0000256" key="3">
    <source>
        <dbReference type="SAM" id="MobiDB-lite"/>
    </source>
</evidence>
<protein>
    <recommendedName>
        <fullName evidence="4">Suppressor of white apricot N-terminal domain-containing protein</fullName>
    </recommendedName>
</protein>
<dbReference type="AlphaFoldDB" id="A0A9P5RG70"/>
<feature type="compositionally biased region" description="Polar residues" evidence="3">
    <location>
        <begin position="313"/>
        <end position="322"/>
    </location>
</feature>
<evidence type="ECO:0000313" key="5">
    <source>
        <dbReference type="EMBL" id="KAF9129386.1"/>
    </source>
</evidence>
<dbReference type="Proteomes" id="UP000748756">
    <property type="component" value="Unassembled WGS sequence"/>
</dbReference>
<reference evidence="5" key="1">
    <citation type="journal article" date="2020" name="Fungal Divers.">
        <title>Resolving the Mortierellaceae phylogeny through synthesis of multi-gene phylogenetics and phylogenomics.</title>
        <authorList>
            <person name="Vandepol N."/>
            <person name="Liber J."/>
            <person name="Desiro A."/>
            <person name="Na H."/>
            <person name="Kennedy M."/>
            <person name="Barry K."/>
            <person name="Grigoriev I.V."/>
            <person name="Miller A.N."/>
            <person name="O'Donnell K."/>
            <person name="Stajich J.E."/>
            <person name="Bonito G."/>
        </authorList>
    </citation>
    <scope>NUCLEOTIDE SEQUENCE</scope>
    <source>
        <strain evidence="5">NRRL 6426</strain>
    </source>
</reference>